<accession>A0A915J5V0</accession>
<dbReference type="WBParaSite" id="nRc.2.0.1.t21108-RA">
    <property type="protein sequence ID" value="nRc.2.0.1.t21108-RA"/>
    <property type="gene ID" value="nRc.2.0.1.g21108"/>
</dbReference>
<dbReference type="Proteomes" id="UP000887565">
    <property type="component" value="Unplaced"/>
</dbReference>
<sequence length="112" mass="12847">MPLDSEWAKARKDREIVEQAEKQKVKQLTLNMTRRMQEEELEAAAGLHGKNFSGRRLLEPFIELNRRMGELGAFRDKLTFNTLGIGRQPPNQGIKFSANRSVQVQKFAGAKY</sequence>
<proteinExistence type="predicted"/>
<keyword evidence="1" id="KW-1185">Reference proteome</keyword>
<reference evidence="2" key="1">
    <citation type="submission" date="2022-11" db="UniProtKB">
        <authorList>
            <consortium name="WormBaseParasite"/>
        </authorList>
    </citation>
    <scope>IDENTIFICATION</scope>
</reference>
<protein>
    <submittedName>
        <fullName evidence="2">Uncharacterized protein</fullName>
    </submittedName>
</protein>
<organism evidence="1 2">
    <name type="scientific">Romanomermis culicivorax</name>
    <name type="common">Nematode worm</name>
    <dbReference type="NCBI Taxonomy" id="13658"/>
    <lineage>
        <taxon>Eukaryota</taxon>
        <taxon>Metazoa</taxon>
        <taxon>Ecdysozoa</taxon>
        <taxon>Nematoda</taxon>
        <taxon>Enoplea</taxon>
        <taxon>Dorylaimia</taxon>
        <taxon>Mermithida</taxon>
        <taxon>Mermithoidea</taxon>
        <taxon>Mermithidae</taxon>
        <taxon>Romanomermis</taxon>
    </lineage>
</organism>
<dbReference type="AlphaFoldDB" id="A0A915J5V0"/>
<name>A0A915J5V0_ROMCU</name>
<evidence type="ECO:0000313" key="2">
    <source>
        <dbReference type="WBParaSite" id="nRc.2.0.1.t21108-RA"/>
    </source>
</evidence>
<evidence type="ECO:0000313" key="1">
    <source>
        <dbReference type="Proteomes" id="UP000887565"/>
    </source>
</evidence>